<comment type="caution">
    <text evidence="3">The sequence shown here is derived from an EMBL/GenBank/DDBJ whole genome shotgun (WGS) entry which is preliminary data.</text>
</comment>
<dbReference type="Proteomes" id="UP001341840">
    <property type="component" value="Unassembled WGS sequence"/>
</dbReference>
<gene>
    <name evidence="3" type="ORF">PIB30_018193</name>
</gene>
<feature type="domain" description="TCP" evidence="2">
    <location>
        <begin position="6"/>
        <end position="29"/>
    </location>
</feature>
<accession>A0ABU6T7L0</accession>
<protein>
    <recommendedName>
        <fullName evidence="2">TCP domain-containing protein</fullName>
    </recommendedName>
</protein>
<keyword evidence="4" id="KW-1185">Reference proteome</keyword>
<evidence type="ECO:0000313" key="4">
    <source>
        <dbReference type="Proteomes" id="UP001341840"/>
    </source>
</evidence>
<dbReference type="Pfam" id="PF03634">
    <property type="entry name" value="TCP"/>
    <property type="match status" value="1"/>
</dbReference>
<dbReference type="EMBL" id="JASCZI010090675">
    <property type="protein sequence ID" value="MED6144720.1"/>
    <property type="molecule type" value="Genomic_DNA"/>
</dbReference>
<feature type="compositionally biased region" description="Low complexity" evidence="1">
    <location>
        <begin position="53"/>
        <end position="68"/>
    </location>
</feature>
<sequence length="124" mass="13192">MTANRRKKDRHTKVDGRDRRVRIAAIIAATGHGVPSIIGDPPATAAARDNPISSTSQSSVPVSASVAVAPPPPPPPSEDNVNFGAANKDIDDDMQGAKDDEPLFPVLDDFDLLGNPINWDFNLQ</sequence>
<feature type="region of interest" description="Disordered" evidence="1">
    <location>
        <begin position="34"/>
        <end position="102"/>
    </location>
</feature>
<evidence type="ECO:0000256" key="1">
    <source>
        <dbReference type="SAM" id="MobiDB-lite"/>
    </source>
</evidence>
<name>A0ABU6T7L0_9FABA</name>
<evidence type="ECO:0000259" key="2">
    <source>
        <dbReference type="Pfam" id="PF03634"/>
    </source>
</evidence>
<organism evidence="3 4">
    <name type="scientific">Stylosanthes scabra</name>
    <dbReference type="NCBI Taxonomy" id="79078"/>
    <lineage>
        <taxon>Eukaryota</taxon>
        <taxon>Viridiplantae</taxon>
        <taxon>Streptophyta</taxon>
        <taxon>Embryophyta</taxon>
        <taxon>Tracheophyta</taxon>
        <taxon>Spermatophyta</taxon>
        <taxon>Magnoliopsida</taxon>
        <taxon>eudicotyledons</taxon>
        <taxon>Gunneridae</taxon>
        <taxon>Pentapetalae</taxon>
        <taxon>rosids</taxon>
        <taxon>fabids</taxon>
        <taxon>Fabales</taxon>
        <taxon>Fabaceae</taxon>
        <taxon>Papilionoideae</taxon>
        <taxon>50 kb inversion clade</taxon>
        <taxon>dalbergioids sensu lato</taxon>
        <taxon>Dalbergieae</taxon>
        <taxon>Pterocarpus clade</taxon>
        <taxon>Stylosanthes</taxon>
    </lineage>
</organism>
<evidence type="ECO:0000313" key="3">
    <source>
        <dbReference type="EMBL" id="MED6144720.1"/>
    </source>
</evidence>
<dbReference type="InterPro" id="IPR017887">
    <property type="entry name" value="TF_TCP_subgr"/>
</dbReference>
<proteinExistence type="predicted"/>
<reference evidence="3 4" key="1">
    <citation type="journal article" date="2023" name="Plants (Basel)">
        <title>Bridging the Gap: Combining Genomics and Transcriptomics Approaches to Understand Stylosanthes scabra, an Orphan Legume from the Brazilian Caatinga.</title>
        <authorList>
            <person name="Ferreira-Neto J.R.C."/>
            <person name="da Silva M.D."/>
            <person name="Binneck E."/>
            <person name="de Melo N.F."/>
            <person name="da Silva R.H."/>
            <person name="de Melo A.L.T.M."/>
            <person name="Pandolfi V."/>
            <person name="Bustamante F.O."/>
            <person name="Brasileiro-Vidal A.C."/>
            <person name="Benko-Iseppon A.M."/>
        </authorList>
    </citation>
    <scope>NUCLEOTIDE SEQUENCE [LARGE SCALE GENOMIC DNA]</scope>
    <source>
        <tissue evidence="3">Leaves</tissue>
    </source>
</reference>